<organism evidence="1 2">
    <name type="scientific">Diphasiastrum complanatum</name>
    <name type="common">Issler's clubmoss</name>
    <name type="synonym">Lycopodium complanatum</name>
    <dbReference type="NCBI Taxonomy" id="34168"/>
    <lineage>
        <taxon>Eukaryota</taxon>
        <taxon>Viridiplantae</taxon>
        <taxon>Streptophyta</taxon>
        <taxon>Embryophyta</taxon>
        <taxon>Tracheophyta</taxon>
        <taxon>Lycopodiopsida</taxon>
        <taxon>Lycopodiales</taxon>
        <taxon>Lycopodiaceae</taxon>
        <taxon>Lycopodioideae</taxon>
        <taxon>Diphasiastrum</taxon>
    </lineage>
</organism>
<name>A0ACC2CMK3_DIPCM</name>
<gene>
    <name evidence="1" type="ORF">O6H91_09G028900</name>
</gene>
<comment type="caution">
    <text evidence="1">The sequence shown here is derived from an EMBL/GenBank/DDBJ whole genome shotgun (WGS) entry which is preliminary data.</text>
</comment>
<evidence type="ECO:0000313" key="1">
    <source>
        <dbReference type="EMBL" id="KAJ7543187.1"/>
    </source>
</evidence>
<dbReference type="EMBL" id="CM055100">
    <property type="protein sequence ID" value="KAJ7543187.1"/>
    <property type="molecule type" value="Genomic_DNA"/>
</dbReference>
<keyword evidence="2" id="KW-1185">Reference proteome</keyword>
<evidence type="ECO:0000313" key="2">
    <source>
        <dbReference type="Proteomes" id="UP001162992"/>
    </source>
</evidence>
<sequence>MPEKARMWDIFLAHRNTRAHYKLWSTSSRHSKLHALVQHFAADPMPRDVPKGCLAVYVGQDRQRFVIPIGYLSHALFASLLRLSEEEFHFHHQGGLTLPCEIARFEDVLLRISSGHGSGGSCATHHNNHLSSERTFQVH</sequence>
<proteinExistence type="predicted"/>
<accession>A0ACC2CMK3</accession>
<protein>
    <submittedName>
        <fullName evidence="1">Uncharacterized protein</fullName>
    </submittedName>
</protein>
<reference evidence="2" key="1">
    <citation type="journal article" date="2024" name="Proc. Natl. Acad. Sci. U.S.A.">
        <title>Extraordinary preservation of gene collinearity over three hundred million years revealed in homosporous lycophytes.</title>
        <authorList>
            <person name="Li C."/>
            <person name="Wickell D."/>
            <person name="Kuo L.Y."/>
            <person name="Chen X."/>
            <person name="Nie B."/>
            <person name="Liao X."/>
            <person name="Peng D."/>
            <person name="Ji J."/>
            <person name="Jenkins J."/>
            <person name="Williams M."/>
            <person name="Shu S."/>
            <person name="Plott C."/>
            <person name="Barry K."/>
            <person name="Rajasekar S."/>
            <person name="Grimwood J."/>
            <person name="Han X."/>
            <person name="Sun S."/>
            <person name="Hou Z."/>
            <person name="He W."/>
            <person name="Dai G."/>
            <person name="Sun C."/>
            <person name="Schmutz J."/>
            <person name="Leebens-Mack J.H."/>
            <person name="Li F.W."/>
            <person name="Wang L."/>
        </authorList>
    </citation>
    <scope>NUCLEOTIDE SEQUENCE [LARGE SCALE GENOMIC DNA]</scope>
    <source>
        <strain evidence="2">cv. PW_Plant_1</strain>
    </source>
</reference>
<dbReference type="Proteomes" id="UP001162992">
    <property type="component" value="Chromosome 9"/>
</dbReference>